<proteinExistence type="inferred from homology"/>
<accession>A0A1H1YP10</accession>
<name>A0A1H1YP10_9ACTN</name>
<reference evidence="3 4" key="1">
    <citation type="submission" date="2016-10" db="EMBL/GenBank/DDBJ databases">
        <authorList>
            <person name="de Groot N.N."/>
        </authorList>
    </citation>
    <scope>NUCLEOTIDE SEQUENCE [LARGE SCALE GENOMIC DNA]</scope>
    <source>
        <strain evidence="3 4">DSM 43941</strain>
    </source>
</reference>
<dbReference type="EMBL" id="LT629758">
    <property type="protein sequence ID" value="SDT23062.1"/>
    <property type="molecule type" value="Genomic_DNA"/>
</dbReference>
<feature type="domain" description="CN hydrolase" evidence="2">
    <location>
        <begin position="2"/>
        <end position="135"/>
    </location>
</feature>
<dbReference type="PROSITE" id="PS50263">
    <property type="entry name" value="CN_HYDROLASE"/>
    <property type="match status" value="1"/>
</dbReference>
<protein>
    <submittedName>
        <fullName evidence="3">Carbon-nitrogen hydrolase</fullName>
    </submittedName>
</protein>
<dbReference type="AlphaFoldDB" id="A0A1H1YP10"/>
<dbReference type="CDD" id="cd07197">
    <property type="entry name" value="nitrilase"/>
    <property type="match status" value="1"/>
</dbReference>
<keyword evidence="4" id="KW-1185">Reference proteome</keyword>
<gene>
    <name evidence="3" type="ORF">SAMN04489716_2933</name>
</gene>
<sequence length="135" mass="14503">MMRVAACQTEEIFGDVGAAVRVVHDFAGCTEAAGSDLLLFPECFLQGYLVTEEHVRGQALAVGSPECDEVLARLAGIRPMLVFGMIERDGGAFYNTALVVAGGRVLGRYRKMFLTAGETVFTAGRDYPVFDCGTI</sequence>
<dbReference type="STRING" id="113562.SAMN04489716_2933"/>
<keyword evidence="3" id="KW-0378">Hydrolase</keyword>
<dbReference type="InterPro" id="IPR003010">
    <property type="entry name" value="C-N_Hydrolase"/>
</dbReference>
<evidence type="ECO:0000313" key="3">
    <source>
        <dbReference type="EMBL" id="SDT23062.1"/>
    </source>
</evidence>
<evidence type="ECO:0000256" key="1">
    <source>
        <dbReference type="ARBA" id="ARBA00008129"/>
    </source>
</evidence>
<dbReference type="Proteomes" id="UP000198688">
    <property type="component" value="Chromosome I"/>
</dbReference>
<dbReference type="Gene3D" id="3.60.110.10">
    <property type="entry name" value="Carbon-nitrogen hydrolase"/>
    <property type="match status" value="1"/>
</dbReference>
<dbReference type="PANTHER" id="PTHR46044:SF1">
    <property type="entry name" value="CN HYDROLASE DOMAIN-CONTAINING PROTEIN"/>
    <property type="match status" value="1"/>
</dbReference>
<dbReference type="InterPro" id="IPR036526">
    <property type="entry name" value="C-N_Hydrolase_sf"/>
</dbReference>
<dbReference type="SUPFAM" id="SSF56317">
    <property type="entry name" value="Carbon-nitrogen hydrolase"/>
    <property type="match status" value="1"/>
</dbReference>
<dbReference type="PANTHER" id="PTHR46044">
    <property type="entry name" value="NITRILASE"/>
    <property type="match status" value="1"/>
</dbReference>
<evidence type="ECO:0000313" key="4">
    <source>
        <dbReference type="Proteomes" id="UP000198688"/>
    </source>
</evidence>
<dbReference type="Pfam" id="PF00795">
    <property type="entry name" value="CN_hydrolase"/>
    <property type="match status" value="1"/>
</dbReference>
<evidence type="ECO:0000259" key="2">
    <source>
        <dbReference type="PROSITE" id="PS50263"/>
    </source>
</evidence>
<dbReference type="GO" id="GO:0016787">
    <property type="term" value="F:hydrolase activity"/>
    <property type="evidence" value="ECO:0007669"/>
    <property type="project" value="UniProtKB-KW"/>
</dbReference>
<comment type="similarity">
    <text evidence="1">Belongs to the carbon-nitrogen hydrolase superfamily. Nitrilase family.</text>
</comment>
<dbReference type="InterPro" id="IPR044149">
    <property type="entry name" value="Nitrilases_CHs"/>
</dbReference>
<organism evidence="3 4">
    <name type="scientific">Actinoplanes derwentensis</name>
    <dbReference type="NCBI Taxonomy" id="113562"/>
    <lineage>
        <taxon>Bacteria</taxon>
        <taxon>Bacillati</taxon>
        <taxon>Actinomycetota</taxon>
        <taxon>Actinomycetes</taxon>
        <taxon>Micromonosporales</taxon>
        <taxon>Micromonosporaceae</taxon>
        <taxon>Actinoplanes</taxon>
    </lineage>
</organism>